<feature type="compositionally biased region" description="Polar residues" evidence="1">
    <location>
        <begin position="152"/>
        <end position="162"/>
    </location>
</feature>
<feature type="region of interest" description="Disordered" evidence="1">
    <location>
        <begin position="148"/>
        <end position="207"/>
    </location>
</feature>
<proteinExistence type="predicted"/>
<accession>A0A4D6MWV7</accession>
<dbReference type="EMBL" id="CP039353">
    <property type="protein sequence ID" value="QCE05966.1"/>
    <property type="molecule type" value="Genomic_DNA"/>
</dbReference>
<evidence type="ECO:0000313" key="3">
    <source>
        <dbReference type="Proteomes" id="UP000501690"/>
    </source>
</evidence>
<reference evidence="2 3" key="1">
    <citation type="submission" date="2019-04" db="EMBL/GenBank/DDBJ databases">
        <title>An improved genome assembly and genetic linkage map for asparagus bean, Vigna unguiculata ssp. sesquipedialis.</title>
        <authorList>
            <person name="Xia Q."/>
            <person name="Zhang R."/>
            <person name="Dong Y."/>
        </authorList>
    </citation>
    <scope>NUCLEOTIDE SEQUENCE [LARGE SCALE GENOMIC DNA]</scope>
    <source>
        <tissue evidence="2">Leaf</tissue>
    </source>
</reference>
<evidence type="ECO:0000313" key="2">
    <source>
        <dbReference type="EMBL" id="QCE05966.1"/>
    </source>
</evidence>
<protein>
    <submittedName>
        <fullName evidence="2">Uncharacterized protein</fullName>
    </submittedName>
</protein>
<gene>
    <name evidence="2" type="ORF">DEO72_LG9g975</name>
</gene>
<evidence type="ECO:0000256" key="1">
    <source>
        <dbReference type="SAM" id="MobiDB-lite"/>
    </source>
</evidence>
<name>A0A4D6MWV7_VIGUN</name>
<dbReference type="Proteomes" id="UP000501690">
    <property type="component" value="Linkage Group LG9"/>
</dbReference>
<dbReference type="AlphaFoldDB" id="A0A4D6MWV7"/>
<organism evidence="2 3">
    <name type="scientific">Vigna unguiculata</name>
    <name type="common">Cowpea</name>
    <dbReference type="NCBI Taxonomy" id="3917"/>
    <lineage>
        <taxon>Eukaryota</taxon>
        <taxon>Viridiplantae</taxon>
        <taxon>Streptophyta</taxon>
        <taxon>Embryophyta</taxon>
        <taxon>Tracheophyta</taxon>
        <taxon>Spermatophyta</taxon>
        <taxon>Magnoliopsida</taxon>
        <taxon>eudicotyledons</taxon>
        <taxon>Gunneridae</taxon>
        <taxon>Pentapetalae</taxon>
        <taxon>rosids</taxon>
        <taxon>fabids</taxon>
        <taxon>Fabales</taxon>
        <taxon>Fabaceae</taxon>
        <taxon>Papilionoideae</taxon>
        <taxon>50 kb inversion clade</taxon>
        <taxon>NPAAA clade</taxon>
        <taxon>indigoferoid/millettioid clade</taxon>
        <taxon>Phaseoleae</taxon>
        <taxon>Vigna</taxon>
    </lineage>
</organism>
<feature type="compositionally biased region" description="Basic and acidic residues" evidence="1">
    <location>
        <begin position="178"/>
        <end position="190"/>
    </location>
</feature>
<sequence>MVLGAKEVLGGGTHINSSLHPPHATIHRFSFHKTPCSTIQPYQQGWWSGSSNAQNQLFSCYQEGVVASTGPRFPPHPWGSEPRPMQGKLRLPSCRIKEILVIGLHRDNLHLKETRPFSKRLAMAAFPFSARVATVFLNEGVVNKPLEEVTEGATTESGSGDESPNPKRNQKTYLGYRWTKERRDVDTAERRARRRRAKVNRKDEKEGADFGASTCELLKVYQVSPS</sequence>
<keyword evidence="3" id="KW-1185">Reference proteome</keyword>